<dbReference type="Ensembl" id="ENSNVIT00000001678.1">
    <property type="protein sequence ID" value="ENSNVIP00000001452.1"/>
    <property type="gene ID" value="ENSNVIG00000001172.1"/>
</dbReference>
<dbReference type="PANTHER" id="PTHR23267">
    <property type="entry name" value="IMMUNOGLOBULIN LIGHT CHAIN"/>
    <property type="match status" value="1"/>
</dbReference>
<reference evidence="8" key="2">
    <citation type="submission" date="2025-09" db="UniProtKB">
        <authorList>
            <consortium name="Ensembl"/>
        </authorList>
    </citation>
    <scope>IDENTIFICATION</scope>
</reference>
<dbReference type="Proteomes" id="UP000694425">
    <property type="component" value="Unplaced"/>
</dbReference>
<dbReference type="InterPro" id="IPR036179">
    <property type="entry name" value="Ig-like_dom_sf"/>
</dbReference>
<evidence type="ECO:0000313" key="9">
    <source>
        <dbReference type="Proteomes" id="UP000694425"/>
    </source>
</evidence>
<keyword evidence="3" id="KW-0472">Membrane</keyword>
<reference evidence="8" key="1">
    <citation type="submission" date="2025-08" db="UniProtKB">
        <authorList>
            <consortium name="Ensembl"/>
        </authorList>
    </citation>
    <scope>IDENTIFICATION</scope>
</reference>
<dbReference type="SMART" id="SM00409">
    <property type="entry name" value="IG"/>
    <property type="match status" value="1"/>
</dbReference>
<feature type="domain" description="Ig-like" evidence="7">
    <location>
        <begin position="12"/>
        <end position="101"/>
    </location>
</feature>
<dbReference type="Pfam" id="PF07686">
    <property type="entry name" value="V-set"/>
    <property type="match status" value="1"/>
</dbReference>
<evidence type="ECO:0000256" key="1">
    <source>
        <dbReference type="ARBA" id="ARBA00004236"/>
    </source>
</evidence>
<keyword evidence="6" id="KW-1280">Immunoglobulin</keyword>
<dbReference type="Gene3D" id="2.60.40.10">
    <property type="entry name" value="Immunoglobulins"/>
    <property type="match status" value="1"/>
</dbReference>
<dbReference type="InterPro" id="IPR050150">
    <property type="entry name" value="IgV_Light_Chain"/>
</dbReference>
<dbReference type="InterPro" id="IPR013783">
    <property type="entry name" value="Ig-like_fold"/>
</dbReference>
<name>A0A8C7A5M0_NEOVI</name>
<keyword evidence="4" id="KW-1015">Disulfide bond</keyword>
<protein>
    <recommendedName>
        <fullName evidence="7">Ig-like domain-containing protein</fullName>
    </recommendedName>
</protein>
<keyword evidence="2" id="KW-1003">Cell membrane</keyword>
<dbReference type="AlphaFoldDB" id="A0A8C7A5M0"/>
<evidence type="ECO:0000313" key="8">
    <source>
        <dbReference type="Ensembl" id="ENSNVIP00000001452.1"/>
    </source>
</evidence>
<keyword evidence="9" id="KW-1185">Reference proteome</keyword>
<dbReference type="SMART" id="SM00406">
    <property type="entry name" value="IGv"/>
    <property type="match status" value="1"/>
</dbReference>
<evidence type="ECO:0000256" key="2">
    <source>
        <dbReference type="ARBA" id="ARBA00022475"/>
    </source>
</evidence>
<comment type="subunit">
    <text evidence="5">Immunoglobulins are composed of two identical heavy chains and two identical light chains; disulfide-linked.</text>
</comment>
<dbReference type="GO" id="GO:0005886">
    <property type="term" value="C:plasma membrane"/>
    <property type="evidence" value="ECO:0007669"/>
    <property type="project" value="UniProtKB-SubCell"/>
</dbReference>
<dbReference type="PROSITE" id="PS50835">
    <property type="entry name" value="IG_LIKE"/>
    <property type="match status" value="1"/>
</dbReference>
<keyword evidence="6" id="KW-1064">Adaptive immunity</keyword>
<dbReference type="GO" id="GO:0005576">
    <property type="term" value="C:extracellular region"/>
    <property type="evidence" value="ECO:0007669"/>
    <property type="project" value="UniProtKB-ARBA"/>
</dbReference>
<evidence type="ECO:0000256" key="4">
    <source>
        <dbReference type="ARBA" id="ARBA00023157"/>
    </source>
</evidence>
<evidence type="ECO:0000256" key="5">
    <source>
        <dbReference type="ARBA" id="ARBA00038737"/>
    </source>
</evidence>
<dbReference type="InterPro" id="IPR013106">
    <property type="entry name" value="Ig_V-set"/>
</dbReference>
<evidence type="ECO:0000256" key="3">
    <source>
        <dbReference type="ARBA" id="ARBA00023136"/>
    </source>
</evidence>
<proteinExistence type="predicted"/>
<dbReference type="FunFam" id="2.60.40.10:FF:000442">
    <property type="entry name" value="Immunoglobulin lambda variable 2-8"/>
    <property type="match status" value="1"/>
</dbReference>
<evidence type="ECO:0000256" key="6">
    <source>
        <dbReference type="ARBA" id="ARBA00043265"/>
    </source>
</evidence>
<dbReference type="GO" id="GO:0019814">
    <property type="term" value="C:immunoglobulin complex"/>
    <property type="evidence" value="ECO:0007669"/>
    <property type="project" value="UniProtKB-KW"/>
</dbReference>
<dbReference type="InterPro" id="IPR007110">
    <property type="entry name" value="Ig-like_dom"/>
</dbReference>
<keyword evidence="6" id="KW-0391">Immunity</keyword>
<evidence type="ECO:0000259" key="7">
    <source>
        <dbReference type="PROSITE" id="PS50835"/>
    </source>
</evidence>
<comment type="subcellular location">
    <subcellularLocation>
        <location evidence="1">Cell membrane</location>
    </subcellularLocation>
</comment>
<dbReference type="GeneTree" id="ENSGT00940000153474"/>
<accession>A0A8C7A5M0</accession>
<dbReference type="SUPFAM" id="SSF48726">
    <property type="entry name" value="Immunoglobulin"/>
    <property type="match status" value="1"/>
</dbReference>
<dbReference type="InterPro" id="IPR003599">
    <property type="entry name" value="Ig_sub"/>
</dbReference>
<organism evidence="8 9">
    <name type="scientific">Neovison vison</name>
    <name type="common">American mink</name>
    <name type="synonym">Mustela vison</name>
    <dbReference type="NCBI Taxonomy" id="452646"/>
    <lineage>
        <taxon>Eukaryota</taxon>
        <taxon>Metazoa</taxon>
        <taxon>Chordata</taxon>
        <taxon>Craniata</taxon>
        <taxon>Vertebrata</taxon>
        <taxon>Euteleostomi</taxon>
        <taxon>Mammalia</taxon>
        <taxon>Eutheria</taxon>
        <taxon>Laurasiatheria</taxon>
        <taxon>Carnivora</taxon>
        <taxon>Caniformia</taxon>
        <taxon>Musteloidea</taxon>
        <taxon>Mustelidae</taxon>
        <taxon>Mustelinae</taxon>
        <taxon>Neogale</taxon>
    </lineage>
</organism>
<sequence length="149" mass="16165">LAWSTGCASWAQSVLTQPSSLSGSLGQRVTISCTGGSNNIGYGYSVYWYQQHQGKAPKTIIYGTSNRPSGVPERFSGSRSGNTGSLTITGLKTEDEADYYCSSWDRSLNGHTVLRVCEEVRQKPAVSPAMEVTLQPTILGHISYFLCLF</sequence>